<accession>A0AB35FD63</accession>
<dbReference type="GO" id="GO:0005524">
    <property type="term" value="F:ATP binding"/>
    <property type="evidence" value="ECO:0007669"/>
    <property type="project" value="UniProtKB-KW"/>
</dbReference>
<name>A0AB35FD63_9HYPH</name>
<comment type="caution">
    <text evidence="8">The sequence shown here is derived from an EMBL/GenBank/DDBJ whole genome shotgun (WGS) entry which is preliminary data.</text>
</comment>
<sequence length="140" mass="16022">MSDPSCECLCEDRLTYAHRLDRVLEALHPYTQALLSAAPEPDPERKGKRIILEGDVPSPKRVPPGCSFHTRCPIRQETCSIEQPPPGQLADCHFAKRLPSRSPDRLRPSLPDDVSARLSTDGRNFPRQERHQRTMRFPEW</sequence>
<evidence type="ECO:0000256" key="1">
    <source>
        <dbReference type="ARBA" id="ARBA00004417"/>
    </source>
</evidence>
<organism evidence="8 9">
    <name type="scientific">Rhizobium laguerreae</name>
    <dbReference type="NCBI Taxonomy" id="1076926"/>
    <lineage>
        <taxon>Bacteria</taxon>
        <taxon>Pseudomonadati</taxon>
        <taxon>Pseudomonadota</taxon>
        <taxon>Alphaproteobacteria</taxon>
        <taxon>Hyphomicrobiales</taxon>
        <taxon>Rhizobiaceae</taxon>
        <taxon>Rhizobium/Agrobacterium group</taxon>
        <taxon>Rhizobium</taxon>
    </lineage>
</organism>
<dbReference type="PANTHER" id="PTHR43776:SF7">
    <property type="entry name" value="D,D-DIPEPTIDE TRANSPORT ATP-BINDING PROTEIN DDPF-RELATED"/>
    <property type="match status" value="1"/>
</dbReference>
<comment type="similarity">
    <text evidence="2">Belongs to the ABC transporter superfamily.</text>
</comment>
<feature type="domain" description="Oligopeptide/dipeptide ABC transporter C-terminal" evidence="7">
    <location>
        <begin position="25"/>
        <end position="79"/>
    </location>
</feature>
<comment type="subcellular location">
    <subcellularLocation>
        <location evidence="1">Cell inner membrane</location>
        <topology evidence="1">Peripheral membrane protein</topology>
    </subcellularLocation>
</comment>
<evidence type="ECO:0000256" key="3">
    <source>
        <dbReference type="ARBA" id="ARBA00022448"/>
    </source>
</evidence>
<dbReference type="AlphaFoldDB" id="A0AB35FD63"/>
<dbReference type="Pfam" id="PF08352">
    <property type="entry name" value="oligo_HPY"/>
    <property type="match status" value="1"/>
</dbReference>
<dbReference type="Gene3D" id="3.40.50.300">
    <property type="entry name" value="P-loop containing nucleotide triphosphate hydrolases"/>
    <property type="match status" value="1"/>
</dbReference>
<keyword evidence="5" id="KW-0067">ATP-binding</keyword>
<dbReference type="Proteomes" id="UP000758022">
    <property type="component" value="Unassembled WGS sequence"/>
</dbReference>
<dbReference type="EMBL" id="JAAXQQ010000004">
    <property type="protein sequence ID" value="MBY3064674.1"/>
    <property type="molecule type" value="Genomic_DNA"/>
</dbReference>
<evidence type="ECO:0000256" key="2">
    <source>
        <dbReference type="ARBA" id="ARBA00005417"/>
    </source>
</evidence>
<evidence type="ECO:0000256" key="6">
    <source>
        <dbReference type="SAM" id="MobiDB-lite"/>
    </source>
</evidence>
<dbReference type="InterPro" id="IPR050319">
    <property type="entry name" value="ABC_transp_ATP-bind"/>
</dbReference>
<dbReference type="PANTHER" id="PTHR43776">
    <property type="entry name" value="TRANSPORT ATP-BINDING PROTEIN"/>
    <property type="match status" value="1"/>
</dbReference>
<reference evidence="8" key="1">
    <citation type="submission" date="2020-04" db="EMBL/GenBank/DDBJ databases">
        <title>Global-level population genomics supports evidence of horizontal gene transfer on evolution of Rhizobia in Lentils.</title>
        <authorList>
            <person name="Gai Y."/>
            <person name="Cook D."/>
            <person name="Riely B."/>
        </authorList>
    </citation>
    <scope>NUCLEOTIDE SEQUENCE</scope>
    <source>
        <strain evidence="8">TLR9</strain>
    </source>
</reference>
<proteinExistence type="inferred from homology"/>
<dbReference type="GO" id="GO:0015833">
    <property type="term" value="P:peptide transport"/>
    <property type="evidence" value="ECO:0007669"/>
    <property type="project" value="InterPro"/>
</dbReference>
<dbReference type="InterPro" id="IPR027417">
    <property type="entry name" value="P-loop_NTPase"/>
</dbReference>
<evidence type="ECO:0000256" key="4">
    <source>
        <dbReference type="ARBA" id="ARBA00022741"/>
    </source>
</evidence>
<dbReference type="GO" id="GO:0005886">
    <property type="term" value="C:plasma membrane"/>
    <property type="evidence" value="ECO:0007669"/>
    <property type="project" value="UniProtKB-SubCell"/>
</dbReference>
<feature type="region of interest" description="Disordered" evidence="6">
    <location>
        <begin position="99"/>
        <end position="140"/>
    </location>
</feature>
<evidence type="ECO:0000256" key="5">
    <source>
        <dbReference type="ARBA" id="ARBA00022840"/>
    </source>
</evidence>
<evidence type="ECO:0000313" key="9">
    <source>
        <dbReference type="Proteomes" id="UP000758022"/>
    </source>
</evidence>
<dbReference type="InterPro" id="IPR013563">
    <property type="entry name" value="Oligopep_ABC_C"/>
</dbReference>
<evidence type="ECO:0000313" key="8">
    <source>
        <dbReference type="EMBL" id="MBY3064674.1"/>
    </source>
</evidence>
<dbReference type="NCBIfam" id="TIGR01727">
    <property type="entry name" value="oligo_HPY"/>
    <property type="match status" value="1"/>
</dbReference>
<protein>
    <recommendedName>
        <fullName evidence="7">Oligopeptide/dipeptide ABC transporter C-terminal domain-containing protein</fullName>
    </recommendedName>
</protein>
<keyword evidence="4" id="KW-0547">Nucleotide-binding</keyword>
<evidence type="ECO:0000259" key="7">
    <source>
        <dbReference type="Pfam" id="PF08352"/>
    </source>
</evidence>
<keyword evidence="3" id="KW-0813">Transport</keyword>
<feature type="compositionally biased region" description="Basic and acidic residues" evidence="6">
    <location>
        <begin position="124"/>
        <end position="140"/>
    </location>
</feature>
<gene>
    <name evidence="8" type="ORF">HFO74_14715</name>
</gene>